<dbReference type="HOGENOM" id="CLU_3103486_0_0_9"/>
<proteinExistence type="predicted"/>
<dbReference type="AlphaFoldDB" id="A5KMP9"/>
<gene>
    <name evidence="1" type="ORF">RUMTOR_01521</name>
</gene>
<reference evidence="1 2" key="1">
    <citation type="submission" date="2007-03" db="EMBL/GenBank/DDBJ databases">
        <authorList>
            <person name="Fulton L."/>
            <person name="Clifton S."/>
            <person name="Fulton B."/>
            <person name="Xu J."/>
            <person name="Minx P."/>
            <person name="Pepin K.H."/>
            <person name="Johnson M."/>
            <person name="Thiruvilangam P."/>
            <person name="Bhonagiri V."/>
            <person name="Nash W.E."/>
            <person name="Mardis E.R."/>
            <person name="Wilson R.K."/>
        </authorList>
    </citation>
    <scope>NUCLEOTIDE SEQUENCE [LARGE SCALE GENOMIC DNA]</scope>
    <source>
        <strain evidence="1 2">ATCC 27756</strain>
    </source>
</reference>
<accession>A5KMP9</accession>
<dbReference type="Proteomes" id="UP000003577">
    <property type="component" value="Unassembled WGS sequence"/>
</dbReference>
<sequence>MMSLLLIRFFSPVDVLGFGISIFLSENGALENVSFSALFIDFTREKICAGL</sequence>
<dbReference type="EMBL" id="AAVP02000006">
    <property type="protein sequence ID" value="EDK24267.1"/>
    <property type="molecule type" value="Genomic_DNA"/>
</dbReference>
<name>A5KMP9_9FIRM</name>
<reference evidence="1 2" key="2">
    <citation type="submission" date="2007-04" db="EMBL/GenBank/DDBJ databases">
        <title>Draft genome sequence of Ruminococcus torques (ATCC 27756).</title>
        <authorList>
            <person name="Sudarsanam P."/>
            <person name="Ley R."/>
            <person name="Guruge J."/>
            <person name="Turnbaugh P.J."/>
            <person name="Mahowald M."/>
            <person name="Liep D."/>
            <person name="Gordon J."/>
        </authorList>
    </citation>
    <scope>NUCLEOTIDE SEQUENCE [LARGE SCALE GENOMIC DNA]</scope>
    <source>
        <strain evidence="1 2">ATCC 27756</strain>
    </source>
</reference>
<protein>
    <submittedName>
        <fullName evidence="1">Uncharacterized protein</fullName>
    </submittedName>
</protein>
<comment type="caution">
    <text evidence="1">The sequence shown here is derived from an EMBL/GenBank/DDBJ whole genome shotgun (WGS) entry which is preliminary data.</text>
</comment>
<organism evidence="1 2">
    <name type="scientific">[Ruminococcus] torques ATCC 27756</name>
    <dbReference type="NCBI Taxonomy" id="411460"/>
    <lineage>
        <taxon>Bacteria</taxon>
        <taxon>Bacillati</taxon>
        <taxon>Bacillota</taxon>
        <taxon>Clostridia</taxon>
        <taxon>Lachnospirales</taxon>
        <taxon>Lachnospiraceae</taxon>
        <taxon>Mediterraneibacter</taxon>
    </lineage>
</organism>
<dbReference type="PaxDb" id="411460-RUMTOR_01521"/>
<evidence type="ECO:0000313" key="1">
    <source>
        <dbReference type="EMBL" id="EDK24267.1"/>
    </source>
</evidence>
<evidence type="ECO:0000313" key="2">
    <source>
        <dbReference type="Proteomes" id="UP000003577"/>
    </source>
</evidence>